<dbReference type="InterPro" id="IPR011990">
    <property type="entry name" value="TPR-like_helical_dom_sf"/>
</dbReference>
<evidence type="ECO:0008006" key="3">
    <source>
        <dbReference type="Google" id="ProtNLM"/>
    </source>
</evidence>
<keyword evidence="2" id="KW-1185">Reference proteome</keyword>
<dbReference type="Proteomes" id="UP000199585">
    <property type="component" value="Unassembled WGS sequence"/>
</dbReference>
<dbReference type="AlphaFoldDB" id="A0A1H8H2F9"/>
<accession>A0A1H8H2F9</accession>
<dbReference type="RefSeq" id="WP_177174665.1">
    <property type="nucleotide sequence ID" value="NZ_FOCI01000019.1"/>
</dbReference>
<protein>
    <recommendedName>
        <fullName evidence="3">TPR repeat</fullName>
    </recommendedName>
</protein>
<dbReference type="EMBL" id="FOCI01000019">
    <property type="protein sequence ID" value="SEN50154.1"/>
    <property type="molecule type" value="Genomic_DNA"/>
</dbReference>
<evidence type="ECO:0000313" key="1">
    <source>
        <dbReference type="EMBL" id="SEN50154.1"/>
    </source>
</evidence>
<dbReference type="SUPFAM" id="SSF81901">
    <property type="entry name" value="HCP-like"/>
    <property type="match status" value="1"/>
</dbReference>
<organism evidence="1 2">
    <name type="scientific">Loktanella fryxellensis</name>
    <dbReference type="NCBI Taxonomy" id="245187"/>
    <lineage>
        <taxon>Bacteria</taxon>
        <taxon>Pseudomonadati</taxon>
        <taxon>Pseudomonadota</taxon>
        <taxon>Alphaproteobacteria</taxon>
        <taxon>Rhodobacterales</taxon>
        <taxon>Roseobacteraceae</taxon>
        <taxon>Loktanella</taxon>
    </lineage>
</organism>
<evidence type="ECO:0000313" key="2">
    <source>
        <dbReference type="Proteomes" id="UP000199585"/>
    </source>
</evidence>
<gene>
    <name evidence="1" type="ORF">SAMN04488003_1194</name>
</gene>
<dbReference type="STRING" id="245187.SAMN04488003_1194"/>
<sequence>MASTARWAIAAILGLGVAGLAAGTWGYDSRPMLGLRAMTGQPSGTLLHAVSLYGQGDIPGALITLEPVVADGYVPALGVLCQFVNDRDRIAATEEDCVTAMQDRPEQRLTSLTDLAIWAQEWDVAAGLLDQRLAAGDLTAHFDRARLTALAPASTFDPATIPDLIQAAAAAEDPRGQYAQVVAVLSAGAEGALTPVLAQMLVRQPKLTAADAYFELAKLVQARAVSSDLDYVEILSRADRLGNPHAARYLAQYHAANPAGDPDGAEQARWMAKAASGGDPVAQFNRAVAILGDPAADAPRAEAVALLDRSAATGFVPALNTLGITLWQEPSLMDGDAAAVRARAIALLEQADAKADANAAFNLGSIALSQGDRDRAVAHFTIAASRGKAEAADVLAQMEAAAGR</sequence>
<proteinExistence type="predicted"/>
<reference evidence="1 2" key="1">
    <citation type="submission" date="2016-10" db="EMBL/GenBank/DDBJ databases">
        <authorList>
            <person name="de Groot N.N."/>
        </authorList>
    </citation>
    <scope>NUCLEOTIDE SEQUENCE [LARGE SCALE GENOMIC DNA]</scope>
    <source>
        <strain evidence="1 2">DSM 16213</strain>
    </source>
</reference>
<dbReference type="Gene3D" id="1.25.40.10">
    <property type="entry name" value="Tetratricopeptide repeat domain"/>
    <property type="match status" value="1"/>
</dbReference>
<name>A0A1H8H2F9_9RHOB</name>